<evidence type="ECO:0000313" key="4">
    <source>
        <dbReference type="Proteomes" id="UP000246018"/>
    </source>
</evidence>
<evidence type="ECO:0000256" key="2">
    <source>
        <dbReference type="SAM" id="SignalP"/>
    </source>
</evidence>
<evidence type="ECO:0000256" key="1">
    <source>
        <dbReference type="ARBA" id="ARBA00022801"/>
    </source>
</evidence>
<name>A0A2T8FF31_9ACTN</name>
<gene>
    <name evidence="3" type="ORF">DDE18_01530</name>
</gene>
<accession>A0A2T8FF31</accession>
<evidence type="ECO:0008006" key="5">
    <source>
        <dbReference type="Google" id="ProtNLM"/>
    </source>
</evidence>
<keyword evidence="4" id="KW-1185">Reference proteome</keyword>
<evidence type="ECO:0000313" key="3">
    <source>
        <dbReference type="EMBL" id="PVG84332.1"/>
    </source>
</evidence>
<dbReference type="Proteomes" id="UP000246018">
    <property type="component" value="Unassembled WGS sequence"/>
</dbReference>
<proteinExistence type="predicted"/>
<sequence length="186" mass="19633">MRALATALTSLVLGMSGLGAGVVASASAAQPAVSTVSAAESVDPTPRAAGWPRLSIPRLRVNTAIIPVGITRAGQLAVGPSVTAVYTWKHGVRPGQRGSAVIAGHTWSRGHGVFDELGSMRVGHRFTVGRHTFRVSQVQRVHRMSGADVRGLFSDRGKPRVVLITCGDRTATGVYRTRILVHARKV</sequence>
<dbReference type="CDD" id="cd05829">
    <property type="entry name" value="Sortase_F"/>
    <property type="match status" value="1"/>
</dbReference>
<feature type="signal peptide" evidence="2">
    <location>
        <begin position="1"/>
        <end position="28"/>
    </location>
</feature>
<dbReference type="Pfam" id="PF04203">
    <property type="entry name" value="Sortase"/>
    <property type="match status" value="1"/>
</dbReference>
<dbReference type="RefSeq" id="WP_116570463.1">
    <property type="nucleotide sequence ID" value="NZ_QDGZ01000001.1"/>
</dbReference>
<feature type="chain" id="PRO_5015787509" description="Class F sortase" evidence="2">
    <location>
        <begin position="29"/>
        <end position="186"/>
    </location>
</feature>
<protein>
    <recommendedName>
        <fullName evidence="5">Class F sortase</fullName>
    </recommendedName>
</protein>
<organism evidence="3 4">
    <name type="scientific">Nocardioides gansuensis</name>
    <dbReference type="NCBI Taxonomy" id="2138300"/>
    <lineage>
        <taxon>Bacteria</taxon>
        <taxon>Bacillati</taxon>
        <taxon>Actinomycetota</taxon>
        <taxon>Actinomycetes</taxon>
        <taxon>Propionibacteriales</taxon>
        <taxon>Nocardioidaceae</taxon>
        <taxon>Nocardioides</taxon>
    </lineage>
</organism>
<reference evidence="3 4" key="1">
    <citation type="submission" date="2018-04" db="EMBL/GenBank/DDBJ databases">
        <title>Genome of Nocardioides gansuensis WSJ-1.</title>
        <authorList>
            <person name="Wu S."/>
            <person name="Wang G."/>
        </authorList>
    </citation>
    <scope>NUCLEOTIDE SEQUENCE [LARGE SCALE GENOMIC DNA]</scope>
    <source>
        <strain evidence="3 4">WSJ-1</strain>
    </source>
</reference>
<keyword evidence="2" id="KW-0732">Signal</keyword>
<dbReference type="GO" id="GO:0016787">
    <property type="term" value="F:hydrolase activity"/>
    <property type="evidence" value="ECO:0007669"/>
    <property type="project" value="UniProtKB-KW"/>
</dbReference>
<dbReference type="SUPFAM" id="SSF63817">
    <property type="entry name" value="Sortase"/>
    <property type="match status" value="1"/>
</dbReference>
<dbReference type="InterPro" id="IPR042001">
    <property type="entry name" value="Sortase_F"/>
</dbReference>
<dbReference type="OrthoDB" id="525039at2"/>
<dbReference type="Gene3D" id="2.40.260.10">
    <property type="entry name" value="Sortase"/>
    <property type="match status" value="1"/>
</dbReference>
<dbReference type="InterPro" id="IPR023365">
    <property type="entry name" value="Sortase_dom-sf"/>
</dbReference>
<comment type="caution">
    <text evidence="3">The sequence shown here is derived from an EMBL/GenBank/DDBJ whole genome shotgun (WGS) entry which is preliminary data.</text>
</comment>
<keyword evidence="1" id="KW-0378">Hydrolase</keyword>
<dbReference type="EMBL" id="QDGZ01000001">
    <property type="protein sequence ID" value="PVG84332.1"/>
    <property type="molecule type" value="Genomic_DNA"/>
</dbReference>
<dbReference type="AlphaFoldDB" id="A0A2T8FF31"/>
<dbReference type="InterPro" id="IPR005754">
    <property type="entry name" value="Sortase"/>
</dbReference>